<dbReference type="EMBL" id="CP108473">
    <property type="protein sequence ID" value="WUS23340.1"/>
    <property type="molecule type" value="Genomic_DNA"/>
</dbReference>
<evidence type="ECO:0000313" key="2">
    <source>
        <dbReference type="EMBL" id="WUS23340.1"/>
    </source>
</evidence>
<organism evidence="2 3">
    <name type="scientific">Streptomyces caniferus</name>
    <dbReference type="NCBI Taxonomy" id="285557"/>
    <lineage>
        <taxon>Bacteria</taxon>
        <taxon>Bacillati</taxon>
        <taxon>Actinomycetota</taxon>
        <taxon>Actinomycetes</taxon>
        <taxon>Kitasatosporales</taxon>
        <taxon>Streptomycetaceae</taxon>
        <taxon>Streptomyces</taxon>
    </lineage>
</organism>
<keyword evidence="3" id="KW-1185">Reference proteome</keyword>
<dbReference type="Proteomes" id="UP001432292">
    <property type="component" value="Chromosome"/>
</dbReference>
<gene>
    <name evidence="2" type="ORF">OG727_14260</name>
</gene>
<dbReference type="InterPro" id="IPR002575">
    <property type="entry name" value="Aminoglycoside_PTrfase"/>
</dbReference>
<dbReference type="Gene3D" id="3.90.1200.10">
    <property type="match status" value="1"/>
</dbReference>
<accession>A0ABZ1VNB8</accession>
<feature type="domain" description="Aminoglycoside phosphotransferase" evidence="1">
    <location>
        <begin position="17"/>
        <end position="246"/>
    </location>
</feature>
<dbReference type="PANTHER" id="PTHR40086:SF1">
    <property type="entry name" value="CELL CYCLE REGULATOR CCRZ"/>
    <property type="match status" value="1"/>
</dbReference>
<protein>
    <submittedName>
        <fullName evidence="2">Aminoglycoside phosphotransferase family protein</fullName>
    </submittedName>
</protein>
<dbReference type="Pfam" id="PF01636">
    <property type="entry name" value="APH"/>
    <property type="match status" value="1"/>
</dbReference>
<sequence>MNWLELHAAALAAQDSAAGYYNRNSGLTTPDGKVNVRIPLTAADVMDVRLWREEDVLSAIRPYVDFAPELRHVSQTPRFQVQSFIEGRLLDGFSPRGSVVPDHVLNDVVTVMAQLAAIPEAKIPPLPDDWPVSGDSTAFGHRMAALTHRVHTEHRAEYAGVFEAFGFPADPLTAVSGQWADLHPRPFVVLHADLHRKNMIVAGRATWFLDWELALWGDPSYEMAVHLHKMDYPTDQRDGLLRRWLRTLPSECTRGWRRAVDTYLQHERIKSAIVDTIRYSKQLASPDTGPATHDFLITRLAKKVNAARLVWGLVPDVTPQQVRAGLREGPTHTSQ</sequence>
<dbReference type="RefSeq" id="WP_328742676.1">
    <property type="nucleotide sequence ID" value="NZ_CP108073.1"/>
</dbReference>
<proteinExistence type="predicted"/>
<reference evidence="2" key="1">
    <citation type="submission" date="2022-10" db="EMBL/GenBank/DDBJ databases">
        <title>The complete genomes of actinobacterial strains from the NBC collection.</title>
        <authorList>
            <person name="Joergensen T.S."/>
            <person name="Alvarez Arevalo M."/>
            <person name="Sterndorff E.B."/>
            <person name="Faurdal D."/>
            <person name="Vuksanovic O."/>
            <person name="Mourched A.-S."/>
            <person name="Charusanti P."/>
            <person name="Shaw S."/>
            <person name="Blin K."/>
            <person name="Weber T."/>
        </authorList>
    </citation>
    <scope>NUCLEOTIDE SEQUENCE</scope>
    <source>
        <strain evidence="2">NBC_01256</strain>
    </source>
</reference>
<name>A0ABZ1VNB8_9ACTN</name>
<dbReference type="PANTHER" id="PTHR40086">
    <property type="entry name" value="PHOSPHOTRANSFERASE YTMP-RELATED"/>
    <property type="match status" value="1"/>
</dbReference>
<dbReference type="SUPFAM" id="SSF56112">
    <property type="entry name" value="Protein kinase-like (PK-like)"/>
    <property type="match status" value="1"/>
</dbReference>
<evidence type="ECO:0000313" key="3">
    <source>
        <dbReference type="Proteomes" id="UP001432292"/>
    </source>
</evidence>
<dbReference type="GeneID" id="96637829"/>
<evidence type="ECO:0000259" key="1">
    <source>
        <dbReference type="Pfam" id="PF01636"/>
    </source>
</evidence>
<dbReference type="InterPro" id="IPR011009">
    <property type="entry name" value="Kinase-like_dom_sf"/>
</dbReference>
<dbReference type="InterPro" id="IPR052077">
    <property type="entry name" value="CcrZ_PhaseVar_Mediator"/>
</dbReference>